<organism evidence="1 2">
    <name type="scientific">Pilibacter termitis</name>
    <dbReference type="NCBI Taxonomy" id="263852"/>
    <lineage>
        <taxon>Bacteria</taxon>
        <taxon>Bacillati</taxon>
        <taxon>Bacillota</taxon>
        <taxon>Bacilli</taxon>
        <taxon>Lactobacillales</taxon>
        <taxon>Enterococcaceae</taxon>
        <taxon>Pilibacter</taxon>
    </lineage>
</organism>
<dbReference type="Proteomes" id="UP000190328">
    <property type="component" value="Unassembled WGS sequence"/>
</dbReference>
<keyword evidence="2" id="KW-1185">Reference proteome</keyword>
<protein>
    <submittedName>
        <fullName evidence="1">Uncharacterized protein</fullName>
    </submittedName>
</protein>
<gene>
    <name evidence="1" type="ORF">SAMN02745116_00138</name>
</gene>
<dbReference type="EMBL" id="FUXI01000001">
    <property type="protein sequence ID" value="SJZ38462.1"/>
    <property type="molecule type" value="Genomic_DNA"/>
</dbReference>
<sequence length="143" mass="17368">MIYRNSDSLNTKEWKSYYLSIGLTSKFIDETLQYFLDKGWIEFGDFFRLVELKKQSNDVLVRKLMPNYLADKKFLTGAVTMEFLLSFDLWGYYLAKYLYHYQAIIRFGQRDEDLSFIYENLILDFKENVEKEFELLRKYSQVF</sequence>
<proteinExistence type="predicted"/>
<dbReference type="AlphaFoldDB" id="A0A1T4K7R0"/>
<dbReference type="RefSeq" id="WP_078806105.1">
    <property type="nucleotide sequence ID" value="NZ_FUXI01000001.1"/>
</dbReference>
<accession>A0A1T4K7R0</accession>
<name>A0A1T4K7R0_9ENTE</name>
<dbReference type="STRING" id="263852.SAMN02745116_00138"/>
<reference evidence="1 2" key="1">
    <citation type="submission" date="2017-02" db="EMBL/GenBank/DDBJ databases">
        <authorList>
            <person name="Peterson S.W."/>
        </authorList>
    </citation>
    <scope>NUCLEOTIDE SEQUENCE [LARGE SCALE GENOMIC DNA]</scope>
    <source>
        <strain evidence="1 2">ATCC BAA-1030</strain>
    </source>
</reference>
<evidence type="ECO:0000313" key="1">
    <source>
        <dbReference type="EMBL" id="SJZ38462.1"/>
    </source>
</evidence>
<evidence type="ECO:0000313" key="2">
    <source>
        <dbReference type="Proteomes" id="UP000190328"/>
    </source>
</evidence>